<comment type="similarity">
    <text evidence="1">Belongs to the LysR transcriptional regulatory family.</text>
</comment>
<keyword evidence="4" id="KW-0010">Activator</keyword>
<keyword evidence="8" id="KW-1185">Reference proteome</keyword>
<dbReference type="InterPro" id="IPR000847">
    <property type="entry name" value="LysR_HTH_N"/>
</dbReference>
<dbReference type="EMBL" id="JBHRYR010000002">
    <property type="protein sequence ID" value="MFC3851393.1"/>
    <property type="molecule type" value="Genomic_DNA"/>
</dbReference>
<accession>A0ABV7ZS72</accession>
<dbReference type="PANTHER" id="PTHR30293:SF0">
    <property type="entry name" value="NITROGEN ASSIMILATION REGULATORY PROTEIN NAC"/>
    <property type="match status" value="1"/>
</dbReference>
<proteinExistence type="inferred from homology"/>
<dbReference type="Pfam" id="PF00126">
    <property type="entry name" value="HTH_1"/>
    <property type="match status" value="1"/>
</dbReference>
<dbReference type="InterPro" id="IPR036390">
    <property type="entry name" value="WH_DNA-bd_sf"/>
</dbReference>
<evidence type="ECO:0000313" key="7">
    <source>
        <dbReference type="EMBL" id="MFC3851393.1"/>
    </source>
</evidence>
<dbReference type="Gene3D" id="3.40.190.290">
    <property type="match status" value="1"/>
</dbReference>
<dbReference type="InterPro" id="IPR036388">
    <property type="entry name" value="WH-like_DNA-bd_sf"/>
</dbReference>
<organism evidence="7 8">
    <name type="scientific">Saccharospirillum mangrovi</name>
    <dbReference type="NCBI Taxonomy" id="2161747"/>
    <lineage>
        <taxon>Bacteria</taxon>
        <taxon>Pseudomonadati</taxon>
        <taxon>Pseudomonadota</taxon>
        <taxon>Gammaproteobacteria</taxon>
        <taxon>Oceanospirillales</taxon>
        <taxon>Saccharospirillaceae</taxon>
        <taxon>Saccharospirillum</taxon>
    </lineage>
</organism>
<dbReference type="Pfam" id="PF03466">
    <property type="entry name" value="LysR_substrate"/>
    <property type="match status" value="1"/>
</dbReference>
<evidence type="ECO:0000256" key="5">
    <source>
        <dbReference type="ARBA" id="ARBA00023163"/>
    </source>
</evidence>
<keyword evidence="2" id="KW-0805">Transcription regulation</keyword>
<dbReference type="SUPFAM" id="SSF46785">
    <property type="entry name" value="Winged helix' DNA-binding domain"/>
    <property type="match status" value="1"/>
</dbReference>
<evidence type="ECO:0000256" key="1">
    <source>
        <dbReference type="ARBA" id="ARBA00009437"/>
    </source>
</evidence>
<dbReference type="RefSeq" id="WP_380692542.1">
    <property type="nucleotide sequence ID" value="NZ_JBHRYR010000002.1"/>
</dbReference>
<feature type="domain" description="HTH lysR-type" evidence="6">
    <location>
        <begin position="1"/>
        <end position="58"/>
    </location>
</feature>
<evidence type="ECO:0000256" key="4">
    <source>
        <dbReference type="ARBA" id="ARBA00023159"/>
    </source>
</evidence>
<keyword evidence="5" id="KW-0804">Transcription</keyword>
<dbReference type="InterPro" id="IPR005119">
    <property type="entry name" value="LysR_subst-bd"/>
</dbReference>
<evidence type="ECO:0000259" key="6">
    <source>
        <dbReference type="PROSITE" id="PS50931"/>
    </source>
</evidence>
<dbReference type="SUPFAM" id="SSF53850">
    <property type="entry name" value="Periplasmic binding protein-like II"/>
    <property type="match status" value="1"/>
</dbReference>
<sequence>MDLKQIHYFVRVAELGSFTRAAIDLDIAQPALSRQVRLLEVELRQPLLIRNGRGVTLTDAGQRLLEHGRGILYQVERAREDLSMLRGGLTGRIAVGLPPSLSKTMAVPLVRAFKEIMPEATLAVSEGLSTAMVDAVIAGRLDIALLYNPTPLPDIDLSPLGEQALFLVKSAALQADLTTGNPVTLARLADTPLITPSPHNAIRRFIESELANIKRRPNIVLEIDSIGAILDLVADGAGSAVLSRNAVNSLGASHCFTIHPIVEPELHIKLFLATSARRPATQMQNTMMRLIEQEVTRHFRYAEP</sequence>
<reference evidence="8" key="1">
    <citation type="journal article" date="2019" name="Int. J. Syst. Evol. Microbiol.">
        <title>The Global Catalogue of Microorganisms (GCM) 10K type strain sequencing project: providing services to taxonomists for standard genome sequencing and annotation.</title>
        <authorList>
            <consortium name="The Broad Institute Genomics Platform"/>
            <consortium name="The Broad Institute Genome Sequencing Center for Infectious Disease"/>
            <person name="Wu L."/>
            <person name="Ma J."/>
        </authorList>
    </citation>
    <scope>NUCLEOTIDE SEQUENCE [LARGE SCALE GENOMIC DNA]</scope>
    <source>
        <strain evidence="8">IBRC 10765</strain>
    </source>
</reference>
<dbReference type="Gene3D" id="1.10.10.10">
    <property type="entry name" value="Winged helix-like DNA-binding domain superfamily/Winged helix DNA-binding domain"/>
    <property type="match status" value="1"/>
</dbReference>
<comment type="caution">
    <text evidence="7">The sequence shown here is derived from an EMBL/GenBank/DDBJ whole genome shotgun (WGS) entry which is preliminary data.</text>
</comment>
<keyword evidence="3" id="KW-0238">DNA-binding</keyword>
<evidence type="ECO:0000256" key="2">
    <source>
        <dbReference type="ARBA" id="ARBA00023015"/>
    </source>
</evidence>
<evidence type="ECO:0000256" key="3">
    <source>
        <dbReference type="ARBA" id="ARBA00023125"/>
    </source>
</evidence>
<dbReference type="PROSITE" id="PS50931">
    <property type="entry name" value="HTH_LYSR"/>
    <property type="match status" value="1"/>
</dbReference>
<dbReference type="PANTHER" id="PTHR30293">
    <property type="entry name" value="TRANSCRIPTIONAL REGULATORY PROTEIN NAC-RELATED"/>
    <property type="match status" value="1"/>
</dbReference>
<name>A0ABV7ZS72_9GAMM</name>
<evidence type="ECO:0000313" key="8">
    <source>
        <dbReference type="Proteomes" id="UP001595617"/>
    </source>
</evidence>
<dbReference type="PRINTS" id="PR00039">
    <property type="entry name" value="HTHLYSR"/>
</dbReference>
<protein>
    <submittedName>
        <fullName evidence="7">LysR substrate-binding domain-containing protein</fullName>
    </submittedName>
</protein>
<dbReference type="Proteomes" id="UP001595617">
    <property type="component" value="Unassembled WGS sequence"/>
</dbReference>
<gene>
    <name evidence="7" type="ORF">ACFOOG_00995</name>
</gene>